<keyword evidence="4" id="KW-0805">Transcription regulation</keyword>
<evidence type="ECO:0000256" key="9">
    <source>
        <dbReference type="ARBA" id="ARBA00032813"/>
    </source>
</evidence>
<evidence type="ECO:0000259" key="12">
    <source>
        <dbReference type="PROSITE" id="PS51294"/>
    </source>
</evidence>
<dbReference type="Pfam" id="PF00249">
    <property type="entry name" value="Myb_DNA-binding"/>
    <property type="match status" value="1"/>
</dbReference>
<dbReference type="InterPro" id="IPR005818">
    <property type="entry name" value="Histone_H1/H5_H15"/>
</dbReference>
<evidence type="ECO:0000256" key="1">
    <source>
        <dbReference type="ARBA" id="ARBA00004286"/>
    </source>
</evidence>
<evidence type="ECO:0000256" key="3">
    <source>
        <dbReference type="ARBA" id="ARBA00022454"/>
    </source>
</evidence>
<comment type="subcellular location">
    <subcellularLocation>
        <location evidence="1">Chromosome</location>
    </subcellularLocation>
    <subcellularLocation>
        <location evidence="2">Nucleus</location>
        <location evidence="2">Nucleolus</location>
    </subcellularLocation>
</comment>
<keyword evidence="5" id="KW-0175">Coiled coil</keyword>
<dbReference type="InterPro" id="IPR001005">
    <property type="entry name" value="SANT/Myb"/>
</dbReference>
<evidence type="ECO:0000256" key="4">
    <source>
        <dbReference type="ARBA" id="ARBA00023015"/>
    </source>
</evidence>
<dbReference type="PANTHER" id="PTHR46267">
    <property type="entry name" value="SINGLE MYB HISTONE 4"/>
    <property type="match status" value="1"/>
</dbReference>
<feature type="region of interest" description="Disordered" evidence="10">
    <location>
        <begin position="137"/>
        <end position="168"/>
    </location>
</feature>
<protein>
    <recommendedName>
        <fullName evidence="9">MYB transcription factor</fullName>
    </recommendedName>
</protein>
<accession>A0A2N9GRQ1</accession>
<dbReference type="InterPro" id="IPR009057">
    <property type="entry name" value="Homeodomain-like_sf"/>
</dbReference>
<dbReference type="EMBL" id="OIVN01002257">
    <property type="protein sequence ID" value="SPD02040.1"/>
    <property type="molecule type" value="Genomic_DNA"/>
</dbReference>
<dbReference type="AlphaFoldDB" id="A0A2N9GRQ1"/>
<evidence type="ECO:0000256" key="10">
    <source>
        <dbReference type="SAM" id="MobiDB-lite"/>
    </source>
</evidence>
<evidence type="ECO:0000256" key="2">
    <source>
        <dbReference type="ARBA" id="ARBA00004604"/>
    </source>
</evidence>
<keyword evidence="7" id="KW-0804">Transcription</keyword>
<reference evidence="14" key="1">
    <citation type="submission" date="2018-02" db="EMBL/GenBank/DDBJ databases">
        <authorList>
            <person name="Cohen D.B."/>
            <person name="Kent A.D."/>
        </authorList>
    </citation>
    <scope>NUCLEOTIDE SEQUENCE</scope>
</reference>
<proteinExistence type="predicted"/>
<dbReference type="PANTHER" id="PTHR46267:SF3">
    <property type="entry name" value="TELOMERE REPEAT-BINDING FACTOR 4-RELATED"/>
    <property type="match status" value="1"/>
</dbReference>
<evidence type="ECO:0000259" key="11">
    <source>
        <dbReference type="PROSITE" id="PS50090"/>
    </source>
</evidence>
<organism evidence="14">
    <name type="scientific">Fagus sylvatica</name>
    <name type="common">Beechnut</name>
    <dbReference type="NCBI Taxonomy" id="28930"/>
    <lineage>
        <taxon>Eukaryota</taxon>
        <taxon>Viridiplantae</taxon>
        <taxon>Streptophyta</taxon>
        <taxon>Embryophyta</taxon>
        <taxon>Tracheophyta</taxon>
        <taxon>Spermatophyta</taxon>
        <taxon>Magnoliopsida</taxon>
        <taxon>eudicotyledons</taxon>
        <taxon>Gunneridae</taxon>
        <taxon>Pentapetalae</taxon>
        <taxon>rosids</taxon>
        <taxon>fabids</taxon>
        <taxon>Fagales</taxon>
        <taxon>Fagaceae</taxon>
        <taxon>Fagus</taxon>
    </lineage>
</organism>
<evidence type="ECO:0000256" key="7">
    <source>
        <dbReference type="ARBA" id="ARBA00023163"/>
    </source>
</evidence>
<dbReference type="GO" id="GO:0005730">
    <property type="term" value="C:nucleolus"/>
    <property type="evidence" value="ECO:0007669"/>
    <property type="project" value="UniProtKB-SubCell"/>
</dbReference>
<evidence type="ECO:0000259" key="13">
    <source>
        <dbReference type="PROSITE" id="PS51504"/>
    </source>
</evidence>
<dbReference type="GO" id="GO:0003691">
    <property type="term" value="F:double-stranded telomeric DNA binding"/>
    <property type="evidence" value="ECO:0007669"/>
    <property type="project" value="InterPro"/>
</dbReference>
<evidence type="ECO:0000256" key="6">
    <source>
        <dbReference type="ARBA" id="ARBA00023125"/>
    </source>
</evidence>
<evidence type="ECO:0000256" key="5">
    <source>
        <dbReference type="ARBA" id="ARBA00023054"/>
    </source>
</evidence>
<dbReference type="PROSITE" id="PS51504">
    <property type="entry name" value="H15"/>
    <property type="match status" value="1"/>
</dbReference>
<evidence type="ECO:0000313" key="14">
    <source>
        <dbReference type="EMBL" id="SPD02040.1"/>
    </source>
</evidence>
<feature type="domain" description="H15" evidence="13">
    <location>
        <begin position="168"/>
        <end position="281"/>
    </location>
</feature>
<sequence length="374" mass="41475">MKLVCLWSSGAVLASDTRSGRAGGEGGHTLTRRVVFKIQTPSFFELKHFRERMGNQKQKWTAEEEEALLGGVAKHGPGKWKNILKDPDFAPFLTHRSNIDLKDKWRNLSVSTTGQGSKEKSRAPKIKAITAAPIPNVQNSAPAAPLRRNASPDTVMDDAPNSTQEGKNAPRYNAMIFEVLSTTKDTNGCDIGLGLNNNVANMLAISHNRPSYCFTASVLSSALLQEKYSVFFMESRVELLPSVEQRLEVPQHFRRLLSSKLRRLVAQGKLEKVQNCYRIRKDTLLGTKTPTPKQKDVRPRHSLSSGLMTSETVDDAANAAAYRVADAENKAYMAAEAVKEAERISKMAEDTDSMLQLVKEIYERCSRGEIVLLA</sequence>
<dbReference type="Gene3D" id="1.10.10.60">
    <property type="entry name" value="Homeodomain-like"/>
    <property type="match status" value="1"/>
</dbReference>
<evidence type="ECO:0000256" key="8">
    <source>
        <dbReference type="ARBA" id="ARBA00023242"/>
    </source>
</evidence>
<feature type="domain" description="Myb-like" evidence="11">
    <location>
        <begin position="52"/>
        <end position="109"/>
    </location>
</feature>
<keyword evidence="6" id="KW-0238">DNA-binding</keyword>
<dbReference type="CDD" id="cd11660">
    <property type="entry name" value="SANT_TRF"/>
    <property type="match status" value="1"/>
</dbReference>
<gene>
    <name evidence="14" type="ORF">FSB_LOCUS29922</name>
</gene>
<dbReference type="FunFam" id="1.10.10.60:FF:000168">
    <property type="entry name" value="Telomere repeat-binding factor 1"/>
    <property type="match status" value="1"/>
</dbReference>
<dbReference type="InterPro" id="IPR017930">
    <property type="entry name" value="Myb_dom"/>
</dbReference>
<dbReference type="GO" id="GO:0006334">
    <property type="term" value="P:nucleosome assembly"/>
    <property type="evidence" value="ECO:0007669"/>
    <property type="project" value="InterPro"/>
</dbReference>
<dbReference type="InterPro" id="IPR044597">
    <property type="entry name" value="SMH1-6"/>
</dbReference>
<dbReference type="SMART" id="SM00717">
    <property type="entry name" value="SANT"/>
    <property type="match status" value="1"/>
</dbReference>
<dbReference type="SUPFAM" id="SSF46689">
    <property type="entry name" value="Homeodomain-like"/>
    <property type="match status" value="1"/>
</dbReference>
<keyword evidence="3" id="KW-0158">Chromosome</keyword>
<dbReference type="GO" id="GO:0000786">
    <property type="term" value="C:nucleosome"/>
    <property type="evidence" value="ECO:0007669"/>
    <property type="project" value="InterPro"/>
</dbReference>
<feature type="region of interest" description="Disordered" evidence="10">
    <location>
        <begin position="287"/>
        <end position="309"/>
    </location>
</feature>
<dbReference type="PROSITE" id="PS50090">
    <property type="entry name" value="MYB_LIKE"/>
    <property type="match status" value="1"/>
</dbReference>
<keyword evidence="8" id="KW-0539">Nucleus</keyword>
<feature type="domain" description="HTH myb-type" evidence="12">
    <location>
        <begin position="52"/>
        <end position="113"/>
    </location>
</feature>
<name>A0A2N9GRQ1_FAGSY</name>
<dbReference type="PROSITE" id="PS51294">
    <property type="entry name" value="HTH_MYB"/>
    <property type="match status" value="1"/>
</dbReference>